<evidence type="ECO:0000256" key="4">
    <source>
        <dbReference type="ARBA" id="ARBA00023136"/>
    </source>
</evidence>
<keyword evidence="8" id="KW-0067">ATP-binding</keyword>
<dbReference type="PANTHER" id="PTHR43394">
    <property type="entry name" value="ATP-DEPENDENT PERMEASE MDL1, MITOCHONDRIAL"/>
    <property type="match status" value="1"/>
</dbReference>
<sequence>MEKTLYGFIIKYSLRQQVIITLLSVASFVPYYYYLSIPKSIVNEGIQGKDVSFPVDLYGLGLWPMDQTTYLFWLCGVFLFLVLVQQGFKYAINYFQGVAGERMLRRMRYELYAHILRFPLPTFRRTSQGEIIPMVIAEVEPVGGFIGESFALPIFQGGMLLVIFGFLLLQNPLMAFAAVALYPIQFYFVPKMQAKVRALGRERIKNQRRLSDRIGESISGVTELHTHDVSNRMLAEFTGRLSISYWIRVEIYQRKFMIKFLNNFIQQLGPFFFYAIGGYLTIRGQMDVGTVVAAVNAHKEMASPWKELLNHYQQREDVKQKYEQVVTQFVQEGMRDPADQWAEPEQPVSLAGPISVSSLVMNDDQGQPILDNLNLSLPWPARVAIVGDNGRDELLQLLARLQDPTRGRIAINEKNLMELPEAVTGRRLAYVSASSYIFNTSLGDNLFMGLRHRPLIARERQDELQARFEKEILEAHASGNSPYDADADWTDYEAAGASGPDELIMVTIPALKAASFDEDVYQLGMRGTVDPKLKPDVAERVLAARRAFREKLTNGSLADLVEGWDPVRYNNNATVAENLMFGTARNGVYQEDNLARDPHVLRVLDEVGLRRRFLEIGYEVAGTMVELFADLPPEHEFFQQFSFISSEDLPDYKDLLTRTKPETLEQLPEEDRVRLMSLPFKLVLARHRLGHFTDAERDAVLKARKIFADTLPEDRKGAIAFFDPEQFTISSSVVDNILFGRVAYGQAQAQEKIGRVMADVVEQLKLREPIIAVGLLFEVGIAGARLNAAQRQKLAIARALVKRPDWIMLSEATAALDPRSHAAVVKSIAELRKGAGLIWSLQRASDCESFDIVVVVENGRVTHTGPYAELCERSDRFKKMLAPS</sequence>
<dbReference type="SUPFAM" id="SSF90123">
    <property type="entry name" value="ABC transporter transmembrane region"/>
    <property type="match status" value="1"/>
</dbReference>
<dbReference type="InterPro" id="IPR036640">
    <property type="entry name" value="ABC1_TM_sf"/>
</dbReference>
<dbReference type="GO" id="GO:0016887">
    <property type="term" value="F:ATP hydrolysis activity"/>
    <property type="evidence" value="ECO:0007669"/>
    <property type="project" value="InterPro"/>
</dbReference>
<dbReference type="Pfam" id="PF00664">
    <property type="entry name" value="ABC_membrane"/>
    <property type="match status" value="1"/>
</dbReference>
<evidence type="ECO:0000256" key="3">
    <source>
        <dbReference type="ARBA" id="ARBA00022989"/>
    </source>
</evidence>
<keyword evidence="8" id="KW-0547">Nucleotide-binding</keyword>
<dbReference type="GO" id="GO:0005524">
    <property type="term" value="F:ATP binding"/>
    <property type="evidence" value="ECO:0007669"/>
    <property type="project" value="UniProtKB-KW"/>
</dbReference>
<evidence type="ECO:0000259" key="7">
    <source>
        <dbReference type="PROSITE" id="PS50929"/>
    </source>
</evidence>
<dbReference type="InterPro" id="IPR027417">
    <property type="entry name" value="P-loop_NTPase"/>
</dbReference>
<keyword evidence="9" id="KW-1185">Reference proteome</keyword>
<reference evidence="8 9" key="1">
    <citation type="submission" date="2019-07" db="EMBL/GenBank/DDBJ databases">
        <title>Genome sequencing for Ferrovibrio sp. K5.</title>
        <authorList>
            <person name="Park S.-J."/>
        </authorList>
    </citation>
    <scope>NUCLEOTIDE SEQUENCE [LARGE SCALE GENOMIC DNA]</scope>
    <source>
        <strain evidence="8 9">K5</strain>
    </source>
</reference>
<dbReference type="InterPro" id="IPR003439">
    <property type="entry name" value="ABC_transporter-like_ATP-bd"/>
</dbReference>
<gene>
    <name evidence="8" type="ORF">FNB15_20240</name>
</gene>
<name>A0A516H6Q0_9PROT</name>
<evidence type="ECO:0000313" key="8">
    <source>
        <dbReference type="EMBL" id="QDO99457.1"/>
    </source>
</evidence>
<dbReference type="Gene3D" id="3.40.50.300">
    <property type="entry name" value="P-loop containing nucleotide triphosphate hydrolases"/>
    <property type="match status" value="2"/>
</dbReference>
<evidence type="ECO:0000259" key="6">
    <source>
        <dbReference type="PROSITE" id="PS50893"/>
    </source>
</evidence>
<dbReference type="KEGG" id="fer:FNB15_20240"/>
<dbReference type="PANTHER" id="PTHR43394:SF1">
    <property type="entry name" value="ATP-BINDING CASSETTE SUB-FAMILY B MEMBER 10, MITOCHONDRIAL"/>
    <property type="match status" value="1"/>
</dbReference>
<feature type="transmembrane region" description="Helical" evidence="5">
    <location>
        <begin position="70"/>
        <end position="92"/>
    </location>
</feature>
<feature type="transmembrane region" description="Helical" evidence="5">
    <location>
        <begin position="12"/>
        <end position="34"/>
    </location>
</feature>
<dbReference type="RefSeq" id="WP_144258453.1">
    <property type="nucleotide sequence ID" value="NZ_CP041636.1"/>
</dbReference>
<evidence type="ECO:0000256" key="2">
    <source>
        <dbReference type="ARBA" id="ARBA00022692"/>
    </source>
</evidence>
<protein>
    <submittedName>
        <fullName evidence="8">ABC transporter ATP-binding protein</fullName>
    </submittedName>
</protein>
<dbReference type="GO" id="GO:0140359">
    <property type="term" value="F:ABC-type transporter activity"/>
    <property type="evidence" value="ECO:0007669"/>
    <property type="project" value="InterPro"/>
</dbReference>
<dbReference type="Proteomes" id="UP000317496">
    <property type="component" value="Chromosome"/>
</dbReference>
<keyword evidence="3 5" id="KW-1133">Transmembrane helix</keyword>
<feature type="domain" description="ABC transmembrane type-1" evidence="7">
    <location>
        <begin position="18"/>
        <end position="317"/>
    </location>
</feature>
<organism evidence="8 9">
    <name type="scientific">Ferrovibrio terrae</name>
    <dbReference type="NCBI Taxonomy" id="2594003"/>
    <lineage>
        <taxon>Bacteria</taxon>
        <taxon>Pseudomonadati</taxon>
        <taxon>Pseudomonadota</taxon>
        <taxon>Alphaproteobacteria</taxon>
        <taxon>Rhodospirillales</taxon>
        <taxon>Rhodospirillaceae</taxon>
        <taxon>Ferrovibrio</taxon>
    </lineage>
</organism>
<proteinExistence type="predicted"/>
<dbReference type="CDD" id="cd07346">
    <property type="entry name" value="ABC_6TM_exporters"/>
    <property type="match status" value="1"/>
</dbReference>
<comment type="subcellular location">
    <subcellularLocation>
        <location evidence="1">Cell membrane</location>
        <topology evidence="1">Multi-pass membrane protein</topology>
    </subcellularLocation>
</comment>
<dbReference type="AlphaFoldDB" id="A0A516H6Q0"/>
<dbReference type="SUPFAM" id="SSF52540">
    <property type="entry name" value="P-loop containing nucleoside triphosphate hydrolases"/>
    <property type="match status" value="2"/>
</dbReference>
<dbReference type="Gene3D" id="1.20.1560.10">
    <property type="entry name" value="ABC transporter type 1, transmembrane domain"/>
    <property type="match status" value="1"/>
</dbReference>
<dbReference type="GO" id="GO:0005886">
    <property type="term" value="C:plasma membrane"/>
    <property type="evidence" value="ECO:0007669"/>
    <property type="project" value="UniProtKB-SubCell"/>
</dbReference>
<dbReference type="InterPro" id="IPR039421">
    <property type="entry name" value="Type_1_exporter"/>
</dbReference>
<accession>A0A516H6Q0</accession>
<dbReference type="PROSITE" id="PS50893">
    <property type="entry name" value="ABC_TRANSPORTER_2"/>
    <property type="match status" value="1"/>
</dbReference>
<feature type="domain" description="ABC transporter" evidence="6">
    <location>
        <begin position="354"/>
        <end position="883"/>
    </location>
</feature>
<keyword evidence="2 5" id="KW-0812">Transmembrane</keyword>
<dbReference type="EMBL" id="CP041636">
    <property type="protein sequence ID" value="QDO99457.1"/>
    <property type="molecule type" value="Genomic_DNA"/>
</dbReference>
<evidence type="ECO:0000256" key="5">
    <source>
        <dbReference type="SAM" id="Phobius"/>
    </source>
</evidence>
<evidence type="ECO:0000256" key="1">
    <source>
        <dbReference type="ARBA" id="ARBA00004651"/>
    </source>
</evidence>
<dbReference type="InterPro" id="IPR011527">
    <property type="entry name" value="ABC1_TM_dom"/>
</dbReference>
<keyword evidence="4 5" id="KW-0472">Membrane</keyword>
<dbReference type="OrthoDB" id="9760920at2"/>
<evidence type="ECO:0000313" key="9">
    <source>
        <dbReference type="Proteomes" id="UP000317496"/>
    </source>
</evidence>
<dbReference type="PROSITE" id="PS50929">
    <property type="entry name" value="ABC_TM1F"/>
    <property type="match status" value="1"/>
</dbReference>